<dbReference type="SUPFAM" id="SSF53335">
    <property type="entry name" value="S-adenosyl-L-methionine-dependent methyltransferases"/>
    <property type="match status" value="1"/>
</dbReference>
<dbReference type="Proteomes" id="UP000181942">
    <property type="component" value="Unassembled WGS sequence"/>
</dbReference>
<evidence type="ECO:0000256" key="1">
    <source>
        <dbReference type="ARBA" id="ARBA00022603"/>
    </source>
</evidence>
<dbReference type="InterPro" id="IPR029063">
    <property type="entry name" value="SAM-dependent_MTases_sf"/>
</dbReference>
<dbReference type="OrthoDB" id="3825914at2"/>
<evidence type="ECO:0000313" key="7">
    <source>
        <dbReference type="Proteomes" id="UP000181942"/>
    </source>
</evidence>
<dbReference type="Gene3D" id="3.40.50.150">
    <property type="entry name" value="Vaccinia Virus protein VP39"/>
    <property type="match status" value="1"/>
</dbReference>
<dbReference type="EMBL" id="FONR01000038">
    <property type="protein sequence ID" value="SFH02106.1"/>
    <property type="molecule type" value="Genomic_DNA"/>
</dbReference>
<keyword evidence="3" id="KW-0949">S-adenosyl-L-methionine</keyword>
<accession>A0A1I2WJC3</accession>
<keyword evidence="2 5" id="KW-0808">Transferase</keyword>
<feature type="domain" description="Methyltransferase" evidence="4">
    <location>
        <begin position="48"/>
        <end position="142"/>
    </location>
</feature>
<evidence type="ECO:0000313" key="5">
    <source>
        <dbReference type="EMBL" id="SFH01450.1"/>
    </source>
</evidence>
<name>A0A1I2WJC3_9ACTN</name>
<gene>
    <name evidence="6" type="ORF">SAMN02787118_13843</name>
    <name evidence="5" type="ORF">SAMN02787118_1385</name>
</gene>
<organism evidence="5 7">
    <name type="scientific">Streptomyces mirabilis</name>
    <dbReference type="NCBI Taxonomy" id="68239"/>
    <lineage>
        <taxon>Bacteria</taxon>
        <taxon>Bacillati</taxon>
        <taxon>Actinomycetota</taxon>
        <taxon>Actinomycetes</taxon>
        <taxon>Kitasatosporales</taxon>
        <taxon>Streptomycetaceae</taxon>
        <taxon>Streptomyces</taxon>
    </lineage>
</organism>
<dbReference type="AlphaFoldDB" id="A0A1I2WJC3"/>
<dbReference type="PANTHER" id="PTHR43464:SF19">
    <property type="entry name" value="UBIQUINONE BIOSYNTHESIS O-METHYLTRANSFERASE, MITOCHONDRIAL"/>
    <property type="match status" value="1"/>
</dbReference>
<dbReference type="CDD" id="cd02440">
    <property type="entry name" value="AdoMet_MTases"/>
    <property type="match status" value="1"/>
</dbReference>
<evidence type="ECO:0000256" key="2">
    <source>
        <dbReference type="ARBA" id="ARBA00022679"/>
    </source>
</evidence>
<dbReference type="GO" id="GO:0032259">
    <property type="term" value="P:methylation"/>
    <property type="evidence" value="ECO:0007669"/>
    <property type="project" value="UniProtKB-KW"/>
</dbReference>
<sequence>MTGSPHRPGDLAPHEPDDLYAVPPPWDIGRPQPAFLALAKVGALRGRVLDIGCGTGEHALMAAGLGLQATGVDLASRALCTAETKAHDRNSKARFLRHDARQLAGLGEQFDTVLDCGLFHVFDDDDRTAYIDGLRSVIPPGGRFFMLCCSDREQSSWGRVHKVTREEIEAAFAGGWRIESIEATTIEITTDPDGLRSWLTVAHRI</sequence>
<evidence type="ECO:0000256" key="3">
    <source>
        <dbReference type="ARBA" id="ARBA00022691"/>
    </source>
</evidence>
<dbReference type="RefSeq" id="WP_075033350.1">
    <property type="nucleotide sequence ID" value="NZ_FONR01000038.1"/>
</dbReference>
<dbReference type="PANTHER" id="PTHR43464">
    <property type="entry name" value="METHYLTRANSFERASE"/>
    <property type="match status" value="1"/>
</dbReference>
<proteinExistence type="predicted"/>
<evidence type="ECO:0000259" key="4">
    <source>
        <dbReference type="Pfam" id="PF13649"/>
    </source>
</evidence>
<dbReference type="GO" id="GO:0008168">
    <property type="term" value="F:methyltransferase activity"/>
    <property type="evidence" value="ECO:0007669"/>
    <property type="project" value="UniProtKB-KW"/>
</dbReference>
<protein>
    <submittedName>
        <fullName evidence="5">Methyltransferase domain-containing protein</fullName>
    </submittedName>
</protein>
<dbReference type="EMBL" id="FONR01000038">
    <property type="protein sequence ID" value="SFH01450.1"/>
    <property type="molecule type" value="Genomic_DNA"/>
</dbReference>
<reference evidence="5 7" key="1">
    <citation type="submission" date="2016-10" db="EMBL/GenBank/DDBJ databases">
        <authorList>
            <person name="de Groot N.N."/>
        </authorList>
    </citation>
    <scope>NUCLEOTIDE SEQUENCE [LARGE SCALE GENOMIC DNA]</scope>
    <source>
        <strain evidence="5 7">OK461</strain>
    </source>
</reference>
<keyword evidence="1 5" id="KW-0489">Methyltransferase</keyword>
<evidence type="ECO:0000313" key="6">
    <source>
        <dbReference type="EMBL" id="SFH02106.1"/>
    </source>
</evidence>
<dbReference type="InterPro" id="IPR041698">
    <property type="entry name" value="Methyltransf_25"/>
</dbReference>
<dbReference type="Pfam" id="PF13649">
    <property type="entry name" value="Methyltransf_25"/>
    <property type="match status" value="1"/>
</dbReference>